<dbReference type="InterPro" id="IPR033896">
    <property type="entry name" value="MEF2-like_N"/>
</dbReference>
<keyword evidence="5" id="KW-0539">Nucleus</keyword>
<dbReference type="PROSITE" id="PS00350">
    <property type="entry name" value="MADS_BOX_1"/>
    <property type="match status" value="1"/>
</dbReference>
<dbReference type="GO" id="GO:0003700">
    <property type="term" value="F:DNA-binding transcription factor activity"/>
    <property type="evidence" value="ECO:0007669"/>
    <property type="project" value="InterPro"/>
</dbReference>
<accession>A0AAV8SYF2</accession>
<comment type="caution">
    <text evidence="7">The sequence shown here is derived from an EMBL/GenBank/DDBJ whole genome shotgun (WGS) entry which is preliminary data.</text>
</comment>
<dbReference type="Gene3D" id="3.40.1810.10">
    <property type="entry name" value="Transcription factor, MADS-box"/>
    <property type="match status" value="1"/>
</dbReference>
<name>A0AAV8SYF2_9ROSI</name>
<keyword evidence="2" id="KW-0805">Transcription regulation</keyword>
<organism evidence="7 8">
    <name type="scientific">Erythroxylum novogranatense</name>
    <dbReference type="NCBI Taxonomy" id="1862640"/>
    <lineage>
        <taxon>Eukaryota</taxon>
        <taxon>Viridiplantae</taxon>
        <taxon>Streptophyta</taxon>
        <taxon>Embryophyta</taxon>
        <taxon>Tracheophyta</taxon>
        <taxon>Spermatophyta</taxon>
        <taxon>Magnoliopsida</taxon>
        <taxon>eudicotyledons</taxon>
        <taxon>Gunneridae</taxon>
        <taxon>Pentapetalae</taxon>
        <taxon>rosids</taxon>
        <taxon>fabids</taxon>
        <taxon>Malpighiales</taxon>
        <taxon>Erythroxylaceae</taxon>
        <taxon>Erythroxylum</taxon>
    </lineage>
</organism>
<dbReference type="Proteomes" id="UP001159364">
    <property type="component" value="Linkage Group LG07"/>
</dbReference>
<keyword evidence="3" id="KW-0238">DNA-binding</keyword>
<evidence type="ECO:0000313" key="8">
    <source>
        <dbReference type="Proteomes" id="UP001159364"/>
    </source>
</evidence>
<evidence type="ECO:0000256" key="3">
    <source>
        <dbReference type="ARBA" id="ARBA00023125"/>
    </source>
</evidence>
<dbReference type="FunFam" id="3.40.1810.10:FF:000003">
    <property type="entry name" value="MADS-box transcription factor MADS-MC"/>
    <property type="match status" value="1"/>
</dbReference>
<dbReference type="GO" id="GO:0046983">
    <property type="term" value="F:protein dimerization activity"/>
    <property type="evidence" value="ECO:0007669"/>
    <property type="project" value="InterPro"/>
</dbReference>
<evidence type="ECO:0000259" key="6">
    <source>
        <dbReference type="PROSITE" id="PS50066"/>
    </source>
</evidence>
<proteinExistence type="predicted"/>
<keyword evidence="4" id="KW-0804">Transcription</keyword>
<reference evidence="7 8" key="1">
    <citation type="submission" date="2021-09" db="EMBL/GenBank/DDBJ databases">
        <title>Genomic insights and catalytic innovation underlie evolution of tropane alkaloids biosynthesis.</title>
        <authorList>
            <person name="Wang Y.-J."/>
            <person name="Tian T."/>
            <person name="Huang J.-P."/>
            <person name="Huang S.-X."/>
        </authorList>
    </citation>
    <scope>NUCLEOTIDE SEQUENCE [LARGE SCALE GENOMIC DNA]</scope>
    <source>
        <strain evidence="7">KIB-2018</strain>
        <tissue evidence="7">Leaf</tissue>
    </source>
</reference>
<dbReference type="AlphaFoldDB" id="A0AAV8SYF2"/>
<dbReference type="InterPro" id="IPR050142">
    <property type="entry name" value="MADS-box/MEF2_TF"/>
</dbReference>
<dbReference type="EMBL" id="JAIWQS010000007">
    <property type="protein sequence ID" value="KAJ8759063.1"/>
    <property type="molecule type" value="Genomic_DNA"/>
</dbReference>
<dbReference type="GO" id="GO:0000977">
    <property type="term" value="F:RNA polymerase II transcription regulatory region sequence-specific DNA binding"/>
    <property type="evidence" value="ECO:0007669"/>
    <property type="project" value="InterPro"/>
</dbReference>
<dbReference type="InterPro" id="IPR002100">
    <property type="entry name" value="TF_MADSbox"/>
</dbReference>
<dbReference type="PRINTS" id="PR00404">
    <property type="entry name" value="MADSDOMAIN"/>
</dbReference>
<protein>
    <recommendedName>
        <fullName evidence="6">MADS-box domain-containing protein</fullName>
    </recommendedName>
</protein>
<comment type="subcellular location">
    <subcellularLocation>
        <location evidence="1">Nucleus</location>
    </subcellularLocation>
</comment>
<dbReference type="InterPro" id="IPR036879">
    <property type="entry name" value="TF_MADSbox_sf"/>
</dbReference>
<evidence type="ECO:0000313" key="7">
    <source>
        <dbReference type="EMBL" id="KAJ8759063.1"/>
    </source>
</evidence>
<dbReference type="CDD" id="cd00265">
    <property type="entry name" value="MADS_MEF2_like"/>
    <property type="match status" value="1"/>
</dbReference>
<dbReference type="PANTHER" id="PTHR48019">
    <property type="entry name" value="SERUM RESPONSE FACTOR HOMOLOG"/>
    <property type="match status" value="1"/>
</dbReference>
<dbReference type="Pfam" id="PF01486">
    <property type="entry name" value="K-box"/>
    <property type="match status" value="1"/>
</dbReference>
<evidence type="ECO:0000256" key="2">
    <source>
        <dbReference type="ARBA" id="ARBA00023015"/>
    </source>
</evidence>
<feature type="domain" description="MADS-box" evidence="6">
    <location>
        <begin position="1"/>
        <end position="61"/>
    </location>
</feature>
<evidence type="ECO:0000256" key="1">
    <source>
        <dbReference type="ARBA" id="ARBA00004123"/>
    </source>
</evidence>
<keyword evidence="8" id="KW-1185">Reference proteome</keyword>
<dbReference type="SUPFAM" id="SSF55455">
    <property type="entry name" value="SRF-like"/>
    <property type="match status" value="1"/>
</dbReference>
<dbReference type="GO" id="GO:0045944">
    <property type="term" value="P:positive regulation of transcription by RNA polymerase II"/>
    <property type="evidence" value="ECO:0007669"/>
    <property type="project" value="InterPro"/>
</dbReference>
<dbReference type="Pfam" id="PF00319">
    <property type="entry name" value="SRF-TF"/>
    <property type="match status" value="1"/>
</dbReference>
<dbReference type="GO" id="GO:0005634">
    <property type="term" value="C:nucleus"/>
    <property type="evidence" value="ECO:0007669"/>
    <property type="project" value="UniProtKB-SubCell"/>
</dbReference>
<dbReference type="InterPro" id="IPR002487">
    <property type="entry name" value="TF_Kbox"/>
</dbReference>
<evidence type="ECO:0000256" key="5">
    <source>
        <dbReference type="ARBA" id="ARBA00023242"/>
    </source>
</evidence>
<evidence type="ECO:0000256" key="4">
    <source>
        <dbReference type="ARBA" id="ARBA00023163"/>
    </source>
</evidence>
<dbReference type="SMART" id="SM00432">
    <property type="entry name" value="MADS"/>
    <property type="match status" value="1"/>
</dbReference>
<dbReference type="PROSITE" id="PS50066">
    <property type="entry name" value="MADS_BOX_2"/>
    <property type="match status" value="1"/>
</dbReference>
<gene>
    <name evidence="7" type="ORF">K2173_003301</name>
</gene>
<sequence length="215" mass="24620">MGRRKVEMKRIEDKSSRQVTFSKRRNGLIKKALELSVLCDAKVAVLVFSSRGKLYQFSKGDSLAKVLERYRSRLDGEIDSCLGDVGIFPRNLVSPTELVQLVERHLDSPSDDEFSVSDLLLLEKQLHTALGQARARKAELELESINALHEKEIMLKKEKEMVEMKVVRQKFSESKNLIPLKLIYLLLQIAHLKKTSEKGIHSRLPNQQTTMNLLH</sequence>